<name>A0A1W6JPW0_9CAUD</name>
<dbReference type="Pfam" id="PF13479">
    <property type="entry name" value="AAA_24"/>
    <property type="match status" value="1"/>
</dbReference>
<organism evidence="1 2">
    <name type="scientific">Staphylococcus phage IME1346_01</name>
    <dbReference type="NCBI Taxonomy" id="1965492"/>
    <lineage>
        <taxon>Viruses</taxon>
        <taxon>Duplodnaviria</taxon>
        <taxon>Heunggongvirae</taxon>
        <taxon>Uroviricota</taxon>
        <taxon>Caudoviricetes</taxon>
        <taxon>Bronfenbrennervirinae</taxon>
        <taxon>Peeveelvirus</taxon>
        <taxon>Peeveelvirus pv13</taxon>
    </lineage>
</organism>
<sequence>MTEKTNQDVDILTQLGVKDISKQNANKFYKFAIYGKFGTGKTTFLTKDNNALVLDINEDGTTVTEDGAVVQIKNYKHFSAVIKMLPKIIEQLRENGKQIDVVVIETIQKLRDITMDDIMDGKLKKPTFNDWGECATRIVSIYRYISKLQEHYQFHLAISGHEGINKDKDDEGSTINPTITIEAQDQIKKAVISQSDVLARMTIEEHEQDGEKAYQYVLNAEPSNLFETKIRHSSNIKINNKRFINPSINDVVQAIRNGN</sequence>
<evidence type="ECO:0000313" key="2">
    <source>
        <dbReference type="Proteomes" id="UP000223902"/>
    </source>
</evidence>
<evidence type="ECO:0000313" key="1">
    <source>
        <dbReference type="EMBL" id="ARM68278.1"/>
    </source>
</evidence>
<dbReference type="SUPFAM" id="SSF52540">
    <property type="entry name" value="P-loop containing nucleoside triphosphate hydrolases"/>
    <property type="match status" value="1"/>
</dbReference>
<reference evidence="1 2" key="1">
    <citation type="submission" date="2017-02" db="EMBL/GenBank/DDBJ databases">
        <title>Analysis of active prophages from bacterial high-throughput sequencing data.</title>
        <authorList>
            <person name="Sun Q."/>
            <person name="Zhang X."/>
            <person name="Xing S."/>
            <person name="Tong Y.-G."/>
        </authorList>
    </citation>
    <scope>NUCLEOTIDE SEQUENCE [LARGE SCALE GENOMIC DNA]</scope>
</reference>
<dbReference type="InterPro" id="IPR027417">
    <property type="entry name" value="P-loop_NTPase"/>
</dbReference>
<accession>A0A1W6JPW0</accession>
<protein>
    <submittedName>
        <fullName evidence="1">Uncharacterized protein</fullName>
    </submittedName>
</protein>
<dbReference type="EMBL" id="KY653125">
    <property type="protein sequence ID" value="ARM68278.1"/>
    <property type="molecule type" value="Genomic_DNA"/>
</dbReference>
<proteinExistence type="predicted"/>
<dbReference type="Proteomes" id="UP000223902">
    <property type="component" value="Segment"/>
</dbReference>